<dbReference type="Proteomes" id="UP000789342">
    <property type="component" value="Unassembled WGS sequence"/>
</dbReference>
<proteinExistence type="predicted"/>
<dbReference type="EMBL" id="CAJVPV010001290">
    <property type="protein sequence ID" value="CAG8492758.1"/>
    <property type="molecule type" value="Genomic_DNA"/>
</dbReference>
<keyword evidence="5" id="KW-1185">Reference proteome</keyword>
<dbReference type="PANTHER" id="PTHR10582:SF2">
    <property type="entry name" value="INACTIVE"/>
    <property type="match status" value="1"/>
</dbReference>
<feature type="transmembrane region" description="Helical" evidence="3">
    <location>
        <begin position="804"/>
        <end position="823"/>
    </location>
</feature>
<organism evidence="4 5">
    <name type="scientific">Acaulospora morrowiae</name>
    <dbReference type="NCBI Taxonomy" id="94023"/>
    <lineage>
        <taxon>Eukaryota</taxon>
        <taxon>Fungi</taxon>
        <taxon>Fungi incertae sedis</taxon>
        <taxon>Mucoromycota</taxon>
        <taxon>Glomeromycotina</taxon>
        <taxon>Glomeromycetes</taxon>
        <taxon>Diversisporales</taxon>
        <taxon>Acaulosporaceae</taxon>
        <taxon>Acaulospora</taxon>
    </lineage>
</organism>
<name>A0A9N8ZDQ5_9GLOM</name>
<keyword evidence="3" id="KW-0472">Membrane</keyword>
<protein>
    <submittedName>
        <fullName evidence="4">17670_t:CDS:1</fullName>
    </submittedName>
</protein>
<gene>
    <name evidence="4" type="ORF">AMORRO_LOCUS2857</name>
</gene>
<reference evidence="4" key="1">
    <citation type="submission" date="2021-06" db="EMBL/GenBank/DDBJ databases">
        <authorList>
            <person name="Kallberg Y."/>
            <person name="Tangrot J."/>
            <person name="Rosling A."/>
        </authorList>
    </citation>
    <scope>NUCLEOTIDE SEQUENCE</scope>
    <source>
        <strain evidence="4">CL551</strain>
    </source>
</reference>
<evidence type="ECO:0000313" key="4">
    <source>
        <dbReference type="EMBL" id="CAG8492758.1"/>
    </source>
</evidence>
<feature type="transmembrane region" description="Helical" evidence="3">
    <location>
        <begin position="889"/>
        <end position="915"/>
    </location>
</feature>
<evidence type="ECO:0000256" key="1">
    <source>
        <dbReference type="ARBA" id="ARBA00022737"/>
    </source>
</evidence>
<evidence type="ECO:0000256" key="2">
    <source>
        <dbReference type="SAM" id="Coils"/>
    </source>
</evidence>
<dbReference type="GO" id="GO:0005216">
    <property type="term" value="F:monoatomic ion channel activity"/>
    <property type="evidence" value="ECO:0007669"/>
    <property type="project" value="InterPro"/>
</dbReference>
<feature type="coiled-coil region" evidence="2">
    <location>
        <begin position="998"/>
        <end position="1025"/>
    </location>
</feature>
<feature type="transmembrane region" description="Helical" evidence="3">
    <location>
        <begin position="772"/>
        <end position="792"/>
    </location>
</feature>
<dbReference type="GO" id="GO:0098703">
    <property type="term" value="P:calcium ion import across plasma membrane"/>
    <property type="evidence" value="ECO:0007669"/>
    <property type="project" value="TreeGrafter"/>
</dbReference>
<sequence length="1025" mass="119854">MEEEEDDILTYDLQSQDLGLDEKIDIRIEIEDEQLDGIHIVLSPKMCYAATWEHKDLRLWEIIEGQQDLREIEKFSFEDDNLYPDPCLTNISDGKHIVLTLKGGHQNNFVLFNLNTRKVNKPKAPNLDGKADTWNFLENDDFVAIKGDPVYRVYIFSSCIKDSDKWNCKKMIELGYYTQSYIFSNGKLLSMAAGTTILSQWNLKNLDFEQQYMLNKFRFRPNIAMNRDSTLLVLFGLVYKSYDKTSYKLLVYSMELGIMLAQREYPHEYEVYFIGTGVGERIIMVWPLEDKCEIIDPYSLTNPVDATKLFERTKDAVVSRVTRPYVIQSDRIVGWFEGNLYVQPLIRENWVDYLRNNLKDYGSIGSPYGAVRIKKMIDEAVGLHKNGKQVVLPIQRTSFHGTLLKWDVVIKENDISLVAHELDVKTKEWKKMEKSIFLLFGELRKFKDKLIMSCALLENENLAMATMCGIYVWTVKSNFGIRLHYFWDNEMKRRNFEYHNIINMLNEFLLSCNRDSKKFLPAIRFDLCMSEKMEEHGSINYFAPSNFRELIEDYRHEKMFLAHYGLQWIENLIKFKRDGLIEDLFRTCIELSIKNDEGYTTNLELLSIITITFPEISRNYAAYVSNFLSQIAFIVPFNIREFLIKSHSTLPHLHHYGFYARISKTTLFDIILSWILGRYKNCIKTHLQFHSFIKNKVMLPLVNIYKQEPNPTIQLIIPLPKFVTYPCPYNPLVDFIYPATSSFAKSTNIDLYKLWIGEALLNFKWNTYGRTYYLITWAIYTVYLCDFVITAILSDQISWRSLQFLLKSVIGLGIYHLIFELRQFIFSPLSYMSSLWNYLDLGAIIFPMLTSHIWLQDESIPIWGATISTLLLELKFLSYFRAIEYFGVYFAMIVGVARSAFSFLFILGFIIFAFANSLYLSLRPNNSDDTSSESLGTSADMFSNYFEAHVNKLREVVRKIQTENWQDLDKPFISRAVLNAIQVSAVESEELKLSNDFLKEMKASIQESKDEIKILIEELKGMMSR</sequence>
<dbReference type="GO" id="GO:0005886">
    <property type="term" value="C:plasma membrane"/>
    <property type="evidence" value="ECO:0007669"/>
    <property type="project" value="TreeGrafter"/>
</dbReference>
<dbReference type="PANTHER" id="PTHR10582">
    <property type="entry name" value="TRANSIENT RECEPTOR POTENTIAL ION CHANNEL PROTEIN"/>
    <property type="match status" value="1"/>
</dbReference>
<evidence type="ECO:0000313" key="5">
    <source>
        <dbReference type="Proteomes" id="UP000789342"/>
    </source>
</evidence>
<keyword evidence="3" id="KW-1133">Transmembrane helix</keyword>
<dbReference type="OrthoDB" id="2413930at2759"/>
<keyword evidence="1" id="KW-0677">Repeat</keyword>
<keyword evidence="3" id="KW-0812">Transmembrane</keyword>
<dbReference type="InterPro" id="IPR024862">
    <property type="entry name" value="TRPV"/>
</dbReference>
<feature type="transmembrane region" description="Helical" evidence="3">
    <location>
        <begin position="835"/>
        <end position="854"/>
    </location>
</feature>
<dbReference type="AlphaFoldDB" id="A0A9N8ZDQ5"/>
<evidence type="ECO:0000256" key="3">
    <source>
        <dbReference type="SAM" id="Phobius"/>
    </source>
</evidence>
<comment type="caution">
    <text evidence="4">The sequence shown here is derived from an EMBL/GenBank/DDBJ whole genome shotgun (WGS) entry which is preliminary data.</text>
</comment>
<keyword evidence="2" id="KW-0175">Coiled coil</keyword>
<accession>A0A9N8ZDQ5</accession>